<feature type="transmembrane region" description="Helical" evidence="1">
    <location>
        <begin position="31"/>
        <end position="49"/>
    </location>
</feature>
<dbReference type="Proteomes" id="UP000515489">
    <property type="component" value="Chromosome"/>
</dbReference>
<evidence type="ECO:0000313" key="3">
    <source>
        <dbReference type="Proteomes" id="UP000515489"/>
    </source>
</evidence>
<sequence length="83" mass="8673">MNKLLGEYYIPIIWAIWMVGVPMVVKGEFGLIAALCAAIAAASIALLLTTKATAQSPRAKLITLIGSAAAIIGFMILVVTPES</sequence>
<keyword evidence="1" id="KW-1133">Transmembrane helix</keyword>
<keyword evidence="1" id="KW-0472">Membrane</keyword>
<evidence type="ECO:0000313" key="2">
    <source>
        <dbReference type="EMBL" id="QNH63700.1"/>
    </source>
</evidence>
<dbReference type="KEGG" id="hsk:H4317_07880"/>
<protein>
    <submittedName>
        <fullName evidence="2">Uncharacterized protein</fullName>
    </submittedName>
</protein>
<dbReference type="EMBL" id="CP060202">
    <property type="protein sequence ID" value="QNH63700.1"/>
    <property type="molecule type" value="Genomic_DNA"/>
</dbReference>
<proteinExistence type="predicted"/>
<dbReference type="AlphaFoldDB" id="A0A7G7WBF7"/>
<evidence type="ECO:0000256" key="1">
    <source>
        <dbReference type="SAM" id="Phobius"/>
    </source>
</evidence>
<feature type="transmembrane region" description="Helical" evidence="1">
    <location>
        <begin position="61"/>
        <end position="80"/>
    </location>
</feature>
<organism evidence="2 3">
    <name type="scientific">Hymenobacter sediminicola</name>
    <dbReference type="NCBI Taxonomy" id="2761579"/>
    <lineage>
        <taxon>Bacteria</taxon>
        <taxon>Pseudomonadati</taxon>
        <taxon>Bacteroidota</taxon>
        <taxon>Cytophagia</taxon>
        <taxon>Cytophagales</taxon>
        <taxon>Hymenobacteraceae</taxon>
        <taxon>Hymenobacter</taxon>
    </lineage>
</organism>
<keyword evidence="1" id="KW-0812">Transmembrane</keyword>
<name>A0A7G7WBF7_9BACT</name>
<feature type="transmembrane region" description="Helical" evidence="1">
    <location>
        <begin position="7"/>
        <end position="25"/>
    </location>
</feature>
<keyword evidence="3" id="KW-1185">Reference proteome</keyword>
<reference evidence="2 3" key="1">
    <citation type="submission" date="2020-08" db="EMBL/GenBank/DDBJ databases">
        <title>Hymenobacter sp. S2-20-2 genome sequencing.</title>
        <authorList>
            <person name="Jin L."/>
        </authorList>
    </citation>
    <scope>NUCLEOTIDE SEQUENCE [LARGE SCALE GENOMIC DNA]</scope>
    <source>
        <strain evidence="2 3">S2-20-2</strain>
    </source>
</reference>
<dbReference type="RefSeq" id="WP_185889576.1">
    <property type="nucleotide sequence ID" value="NZ_CP060202.1"/>
</dbReference>
<gene>
    <name evidence="2" type="ORF">H4317_07880</name>
</gene>
<accession>A0A7G7WBF7</accession>